<dbReference type="PANTHER" id="PTHR43280">
    <property type="entry name" value="ARAC-FAMILY TRANSCRIPTIONAL REGULATOR"/>
    <property type="match status" value="1"/>
</dbReference>
<dbReference type="InterPro" id="IPR020449">
    <property type="entry name" value="Tscrpt_reg_AraC-type_HTH"/>
</dbReference>
<protein>
    <submittedName>
        <fullName evidence="5">AraC family transcriptional regulator</fullName>
    </submittedName>
</protein>
<dbReference type="Pfam" id="PF12833">
    <property type="entry name" value="HTH_18"/>
    <property type="match status" value="1"/>
</dbReference>
<dbReference type="InterPro" id="IPR035418">
    <property type="entry name" value="AraC-bd_2"/>
</dbReference>
<evidence type="ECO:0000259" key="4">
    <source>
        <dbReference type="PROSITE" id="PS01124"/>
    </source>
</evidence>
<dbReference type="KEGG" id="buz:AYM40_06725"/>
<feature type="domain" description="HTH araC/xylS-type" evidence="4">
    <location>
        <begin position="215"/>
        <end position="316"/>
    </location>
</feature>
<dbReference type="Proteomes" id="UP000076852">
    <property type="component" value="Chromosome 1"/>
</dbReference>
<dbReference type="EMBL" id="CP014578">
    <property type="protein sequence ID" value="ANB72100.1"/>
    <property type="molecule type" value="Genomic_DNA"/>
</dbReference>
<dbReference type="PANTHER" id="PTHR43280:SF31">
    <property type="entry name" value="TRANSCRIPTIONAL REGULATORY PROTEIN"/>
    <property type="match status" value="1"/>
</dbReference>
<organism evidence="5 6">
    <name type="scientific">Paraburkholderia phytofirmans OLGA172</name>
    <dbReference type="NCBI Taxonomy" id="1417228"/>
    <lineage>
        <taxon>Bacteria</taxon>
        <taxon>Pseudomonadati</taxon>
        <taxon>Pseudomonadota</taxon>
        <taxon>Betaproteobacteria</taxon>
        <taxon>Burkholderiales</taxon>
        <taxon>Burkholderiaceae</taxon>
        <taxon>Paraburkholderia</taxon>
    </lineage>
</organism>
<dbReference type="Gene3D" id="1.10.10.60">
    <property type="entry name" value="Homeodomain-like"/>
    <property type="match status" value="1"/>
</dbReference>
<keyword evidence="3" id="KW-0804">Transcription</keyword>
<evidence type="ECO:0000256" key="2">
    <source>
        <dbReference type="ARBA" id="ARBA00023125"/>
    </source>
</evidence>
<keyword evidence="1" id="KW-0805">Transcription regulation</keyword>
<sequence length="324" mass="36380">MRPKPTMEWSTLGVAPADKTDAWESVLSNSYRDWHVPCRLPATFYANVKRHDFGGAELVETVCDPCSGQRLRAQMRRDDELFVGIQLTTEGRERFKIGDTGAEAVSGDLLVWRTDLAVQFEVLERLHKMTLMVPWSLLRERMPERKSPPVGGKIESRTGVGCLLAVHLLALSNQITTLDSRLKGSVSRSTLEFIGIALSDLQPSASFDASASMLSRVHDYVLDHLQDEDLTPARIAEANRISLRYLHMLFHHSGATVSGWIQDKRLSKCRDALTDSAYSRQRIADIAYRWGFSSTSHFSRAFKEKFGMSPGDVRKMAGIVKHSD</sequence>
<dbReference type="PROSITE" id="PS01124">
    <property type="entry name" value="HTH_ARAC_FAMILY_2"/>
    <property type="match status" value="1"/>
</dbReference>
<accession>A0A160FIL2</accession>
<keyword evidence="6" id="KW-1185">Reference proteome</keyword>
<dbReference type="InterPro" id="IPR009057">
    <property type="entry name" value="Homeodomain-like_sf"/>
</dbReference>
<dbReference type="PRINTS" id="PR00032">
    <property type="entry name" value="HTHARAC"/>
</dbReference>
<name>A0A160FIL2_9BURK</name>
<keyword evidence="2" id="KW-0238">DNA-binding</keyword>
<gene>
    <name evidence="5" type="ORF">AYM40_06725</name>
</gene>
<evidence type="ECO:0000313" key="6">
    <source>
        <dbReference type="Proteomes" id="UP000076852"/>
    </source>
</evidence>
<evidence type="ECO:0000256" key="3">
    <source>
        <dbReference type="ARBA" id="ARBA00023163"/>
    </source>
</evidence>
<dbReference type="STRING" id="1804984.AYM40_06725"/>
<evidence type="ECO:0000256" key="1">
    <source>
        <dbReference type="ARBA" id="ARBA00023015"/>
    </source>
</evidence>
<reference evidence="5 6" key="1">
    <citation type="journal article" date="2016" name="Gene">
        <title>PacBio SMRT assembly of a complex multi-replicon genome reveals chlorocatechol degradative operon in a region of genome plasticity.</title>
        <authorList>
            <person name="Ricker N."/>
            <person name="Shen S.Y."/>
            <person name="Goordial J."/>
            <person name="Jin S."/>
            <person name="Fulthorpe R.R."/>
        </authorList>
    </citation>
    <scope>NUCLEOTIDE SEQUENCE [LARGE SCALE GENOMIC DNA]</scope>
    <source>
        <strain evidence="5 6">OLGA172</strain>
    </source>
</reference>
<dbReference type="OrthoDB" id="9178898at2"/>
<dbReference type="SMART" id="SM00342">
    <property type="entry name" value="HTH_ARAC"/>
    <property type="match status" value="1"/>
</dbReference>
<dbReference type="AlphaFoldDB" id="A0A160FIL2"/>
<dbReference type="SUPFAM" id="SSF46689">
    <property type="entry name" value="Homeodomain-like"/>
    <property type="match status" value="1"/>
</dbReference>
<dbReference type="RefSeq" id="WP_063495541.1">
    <property type="nucleotide sequence ID" value="NZ_CP014578.1"/>
</dbReference>
<dbReference type="GO" id="GO:0043565">
    <property type="term" value="F:sequence-specific DNA binding"/>
    <property type="evidence" value="ECO:0007669"/>
    <property type="project" value="InterPro"/>
</dbReference>
<evidence type="ECO:0000313" key="5">
    <source>
        <dbReference type="EMBL" id="ANB72100.1"/>
    </source>
</evidence>
<dbReference type="Pfam" id="PF14525">
    <property type="entry name" value="AraC_binding_2"/>
    <property type="match status" value="1"/>
</dbReference>
<proteinExistence type="predicted"/>
<dbReference type="GO" id="GO:0003700">
    <property type="term" value="F:DNA-binding transcription factor activity"/>
    <property type="evidence" value="ECO:0007669"/>
    <property type="project" value="InterPro"/>
</dbReference>
<dbReference type="InterPro" id="IPR018060">
    <property type="entry name" value="HTH_AraC"/>
</dbReference>